<dbReference type="OrthoDB" id="3341102at2759"/>
<feature type="non-terminal residue" evidence="1">
    <location>
        <position position="204"/>
    </location>
</feature>
<protein>
    <recommendedName>
        <fullName evidence="3">DDE-1 domain-containing protein</fullName>
    </recommendedName>
</protein>
<organism evidence="1 2">
    <name type="scientific">Coniophora puteana (strain RWD-64-598)</name>
    <name type="common">Brown rot fungus</name>
    <dbReference type="NCBI Taxonomy" id="741705"/>
    <lineage>
        <taxon>Eukaryota</taxon>
        <taxon>Fungi</taxon>
        <taxon>Dikarya</taxon>
        <taxon>Basidiomycota</taxon>
        <taxon>Agaricomycotina</taxon>
        <taxon>Agaricomycetes</taxon>
        <taxon>Agaricomycetidae</taxon>
        <taxon>Boletales</taxon>
        <taxon>Coniophorineae</taxon>
        <taxon>Coniophoraceae</taxon>
        <taxon>Coniophora</taxon>
    </lineage>
</organism>
<keyword evidence="2" id="KW-1185">Reference proteome</keyword>
<dbReference type="EMBL" id="JH711574">
    <property type="protein sequence ID" value="EIW85803.1"/>
    <property type="molecule type" value="Genomic_DNA"/>
</dbReference>
<evidence type="ECO:0008006" key="3">
    <source>
        <dbReference type="Google" id="ProtNLM"/>
    </source>
</evidence>
<dbReference type="GeneID" id="19206894"/>
<dbReference type="KEGG" id="cput:CONPUDRAFT_41018"/>
<dbReference type="RefSeq" id="XP_007763978.1">
    <property type="nucleotide sequence ID" value="XM_007765788.1"/>
</dbReference>
<name>A0A5M3N354_CONPW</name>
<dbReference type="OMA" id="WANTDQT"/>
<reference evidence="2" key="1">
    <citation type="journal article" date="2012" name="Science">
        <title>The Paleozoic origin of enzymatic lignin decomposition reconstructed from 31 fungal genomes.</title>
        <authorList>
            <person name="Floudas D."/>
            <person name="Binder M."/>
            <person name="Riley R."/>
            <person name="Barry K."/>
            <person name="Blanchette R.A."/>
            <person name="Henrissat B."/>
            <person name="Martinez A.T."/>
            <person name="Otillar R."/>
            <person name="Spatafora J.W."/>
            <person name="Yadav J.S."/>
            <person name="Aerts A."/>
            <person name="Benoit I."/>
            <person name="Boyd A."/>
            <person name="Carlson A."/>
            <person name="Copeland A."/>
            <person name="Coutinho P.M."/>
            <person name="de Vries R.P."/>
            <person name="Ferreira P."/>
            <person name="Findley K."/>
            <person name="Foster B."/>
            <person name="Gaskell J."/>
            <person name="Glotzer D."/>
            <person name="Gorecki P."/>
            <person name="Heitman J."/>
            <person name="Hesse C."/>
            <person name="Hori C."/>
            <person name="Igarashi K."/>
            <person name="Jurgens J.A."/>
            <person name="Kallen N."/>
            <person name="Kersten P."/>
            <person name="Kohler A."/>
            <person name="Kuees U."/>
            <person name="Kumar T.K.A."/>
            <person name="Kuo A."/>
            <person name="LaButti K."/>
            <person name="Larrondo L.F."/>
            <person name="Lindquist E."/>
            <person name="Ling A."/>
            <person name="Lombard V."/>
            <person name="Lucas S."/>
            <person name="Lundell T."/>
            <person name="Martin R."/>
            <person name="McLaughlin D.J."/>
            <person name="Morgenstern I."/>
            <person name="Morin E."/>
            <person name="Murat C."/>
            <person name="Nagy L.G."/>
            <person name="Nolan M."/>
            <person name="Ohm R.A."/>
            <person name="Patyshakuliyeva A."/>
            <person name="Rokas A."/>
            <person name="Ruiz-Duenas F.J."/>
            <person name="Sabat G."/>
            <person name="Salamov A."/>
            <person name="Samejima M."/>
            <person name="Schmutz J."/>
            <person name="Slot J.C."/>
            <person name="St John F."/>
            <person name="Stenlid J."/>
            <person name="Sun H."/>
            <person name="Sun S."/>
            <person name="Syed K."/>
            <person name="Tsang A."/>
            <person name="Wiebenga A."/>
            <person name="Young D."/>
            <person name="Pisabarro A."/>
            <person name="Eastwood D.C."/>
            <person name="Martin F."/>
            <person name="Cullen D."/>
            <person name="Grigoriev I.V."/>
            <person name="Hibbett D.S."/>
        </authorList>
    </citation>
    <scope>NUCLEOTIDE SEQUENCE [LARGE SCALE GENOMIC DNA]</scope>
    <source>
        <strain evidence="2">RWD-64-598 SS2</strain>
    </source>
</reference>
<dbReference type="AlphaFoldDB" id="A0A5M3N354"/>
<comment type="caution">
    <text evidence="1">The sequence shown here is derived from an EMBL/GenBank/DDBJ whole genome shotgun (WGS) entry which is preliminary data.</text>
</comment>
<feature type="non-terminal residue" evidence="1">
    <location>
        <position position="1"/>
    </location>
</feature>
<sequence>LRWVPRASTRAARKTPEDAEQQIYELFLRLALWVRDSAVDHPSLLINFDQTQVIMADSTANTFEVEGSKQVEVLGKEEKRAFTAVLAISASGDVLPIQYIFKGSTNRSLPSASAPRMSEASDLGFLYSLNRLNYWSDLRTMQQFIELVVAPYFTRQKELLGYPPDQECTILLDCWSVHRGKPFTGWLRKSYPWLRLRFVPGGTT</sequence>
<proteinExistence type="predicted"/>
<accession>A0A5M3N354</accession>
<evidence type="ECO:0000313" key="1">
    <source>
        <dbReference type="EMBL" id="EIW85803.1"/>
    </source>
</evidence>
<dbReference type="Proteomes" id="UP000053558">
    <property type="component" value="Unassembled WGS sequence"/>
</dbReference>
<evidence type="ECO:0000313" key="2">
    <source>
        <dbReference type="Proteomes" id="UP000053558"/>
    </source>
</evidence>
<gene>
    <name evidence="1" type="ORF">CONPUDRAFT_41018</name>
</gene>